<dbReference type="GO" id="GO:0031956">
    <property type="term" value="F:medium-chain fatty acid-CoA ligase activity"/>
    <property type="evidence" value="ECO:0007669"/>
    <property type="project" value="TreeGrafter"/>
</dbReference>
<organism evidence="4 5">
    <name type="scientific">Lasiosphaeris hirsuta</name>
    <dbReference type="NCBI Taxonomy" id="260670"/>
    <lineage>
        <taxon>Eukaryota</taxon>
        <taxon>Fungi</taxon>
        <taxon>Dikarya</taxon>
        <taxon>Ascomycota</taxon>
        <taxon>Pezizomycotina</taxon>
        <taxon>Sordariomycetes</taxon>
        <taxon>Sordariomycetidae</taxon>
        <taxon>Sordariales</taxon>
        <taxon>Lasiosphaeriaceae</taxon>
        <taxon>Lasiosphaeris</taxon>
    </lineage>
</organism>
<evidence type="ECO:0000259" key="3">
    <source>
        <dbReference type="Pfam" id="PF13193"/>
    </source>
</evidence>
<reference evidence="4" key="1">
    <citation type="submission" date="2023-06" db="EMBL/GenBank/DDBJ databases">
        <title>Genome-scale phylogeny and comparative genomics of the fungal order Sordariales.</title>
        <authorList>
            <consortium name="Lawrence Berkeley National Laboratory"/>
            <person name="Hensen N."/>
            <person name="Bonometti L."/>
            <person name="Westerberg I."/>
            <person name="Brannstrom I.O."/>
            <person name="Guillou S."/>
            <person name="Cros-Aarteil S."/>
            <person name="Calhoun S."/>
            <person name="Haridas S."/>
            <person name="Kuo A."/>
            <person name="Mondo S."/>
            <person name="Pangilinan J."/>
            <person name="Riley R."/>
            <person name="Labutti K."/>
            <person name="Andreopoulos B."/>
            <person name="Lipzen A."/>
            <person name="Chen C."/>
            <person name="Yanf M."/>
            <person name="Daum C."/>
            <person name="Ng V."/>
            <person name="Clum A."/>
            <person name="Steindorff A."/>
            <person name="Ohm R."/>
            <person name="Martin F."/>
            <person name="Silar P."/>
            <person name="Natvig D."/>
            <person name="Lalanne C."/>
            <person name="Gautier V."/>
            <person name="Ament-Velasquez S.L."/>
            <person name="Kruys A."/>
            <person name="Hutchinson M.I."/>
            <person name="Powell A.J."/>
            <person name="Barry K."/>
            <person name="Miller A.N."/>
            <person name="Grigoriev I.V."/>
            <person name="Debuchy R."/>
            <person name="Gladieux P."/>
            <person name="Thoren M.H."/>
            <person name="Johannesson H."/>
        </authorList>
    </citation>
    <scope>NUCLEOTIDE SEQUENCE</scope>
    <source>
        <strain evidence="4">SMH4607-1</strain>
    </source>
</reference>
<dbReference type="PANTHER" id="PTHR43201">
    <property type="entry name" value="ACYL-COA SYNTHETASE"/>
    <property type="match status" value="1"/>
</dbReference>
<dbReference type="InterPro" id="IPR045851">
    <property type="entry name" value="AMP-bd_C_sf"/>
</dbReference>
<dbReference type="CDD" id="cd04433">
    <property type="entry name" value="AFD_class_I"/>
    <property type="match status" value="1"/>
</dbReference>
<dbReference type="GO" id="GO:0006631">
    <property type="term" value="P:fatty acid metabolic process"/>
    <property type="evidence" value="ECO:0007669"/>
    <property type="project" value="TreeGrafter"/>
</dbReference>
<evidence type="ECO:0000313" key="4">
    <source>
        <dbReference type="EMBL" id="KAK0724102.1"/>
    </source>
</evidence>
<evidence type="ECO:0000313" key="5">
    <source>
        <dbReference type="Proteomes" id="UP001172102"/>
    </source>
</evidence>
<dbReference type="InterPro" id="IPR020845">
    <property type="entry name" value="AMP-binding_CS"/>
</dbReference>
<dbReference type="Gene3D" id="3.40.50.12780">
    <property type="entry name" value="N-terminal domain of ligase-like"/>
    <property type="match status" value="1"/>
</dbReference>
<name>A0AA40E3W6_9PEZI</name>
<protein>
    <recommendedName>
        <fullName evidence="6">AMP-dependent synthetase/ligase domain-containing protein</fullName>
    </recommendedName>
</protein>
<comment type="caution">
    <text evidence="4">The sequence shown here is derived from an EMBL/GenBank/DDBJ whole genome shotgun (WGS) entry which is preliminary data.</text>
</comment>
<dbReference type="PANTHER" id="PTHR43201:SF8">
    <property type="entry name" value="ACYL-COA SYNTHETASE FAMILY MEMBER 3"/>
    <property type="match status" value="1"/>
</dbReference>
<feature type="domain" description="AMP-binding enzyme C-terminal" evidence="3">
    <location>
        <begin position="431"/>
        <end position="511"/>
    </location>
</feature>
<comment type="similarity">
    <text evidence="1">Belongs to the ATP-dependent AMP-binding enzyme family.</text>
</comment>
<dbReference type="InterPro" id="IPR025110">
    <property type="entry name" value="AMP-bd_C"/>
</dbReference>
<gene>
    <name evidence="4" type="ORF">B0H67DRAFT_640675</name>
</gene>
<dbReference type="Gene3D" id="3.30.300.30">
    <property type="match status" value="1"/>
</dbReference>
<evidence type="ECO:0000256" key="1">
    <source>
        <dbReference type="ARBA" id="ARBA00006432"/>
    </source>
</evidence>
<proteinExistence type="inferred from homology"/>
<sequence length="566" mass="60223">MAARGDTSVASTLKIPLDPILVRLLESPHHRGGRSDTVIHDARGFQKTYAELLGDVVQTANSLRKALPPSAFDRQGLLRQDSPYVSVLVRSGYEFIVAFFAIRCLGGACMPIASGILVEEAHYLISKAKAICLLAGDGCHDTAAEICVSDKKPQGGHRPPWHAISNSTRYSSRGGRGIELELDPDLPLDPRSPGLLLFTSGTTGLPKGVVLPRACFAASASGRGRTGGGIAVAGAAGLVNGLLEGATLHVLLETASAGDVLDAVMRHRPSRMSFTPTMLRGVKEAVLARGDPPESYADGFRGLGALNNTSAPLDPSLRDWWVRATGLPIRNRYAATEAGGGISFGGRRCGSIGTPLPGCEVKVSGVQGGEILVKTPGMFIGYVSATPGLFPSRKLKTGDTAEVIDGHVFFAGRAAADYISFRFYRIPALTVEAAILALPYVRDACVLGVPFHESKQLCGAVVKVRRNGPQGEVGLERVRADLGGVVPKYMLPVVLRVVAEDEQIPRTHSGKPIKKWILCELLSTKEWFVADEVPKGVEYCGCDDPSSAGENRARNPWDYGGMQRAL</sequence>
<dbReference type="Proteomes" id="UP001172102">
    <property type="component" value="Unassembled WGS sequence"/>
</dbReference>
<evidence type="ECO:0000259" key="2">
    <source>
        <dbReference type="Pfam" id="PF00501"/>
    </source>
</evidence>
<dbReference type="Pfam" id="PF00501">
    <property type="entry name" value="AMP-binding"/>
    <property type="match status" value="1"/>
</dbReference>
<dbReference type="AlphaFoldDB" id="A0AA40E3W6"/>
<dbReference type="Pfam" id="PF13193">
    <property type="entry name" value="AMP-binding_C"/>
    <property type="match status" value="1"/>
</dbReference>
<feature type="domain" description="AMP-dependent synthetase/ligase" evidence="2">
    <location>
        <begin position="37"/>
        <end position="382"/>
    </location>
</feature>
<dbReference type="PROSITE" id="PS00455">
    <property type="entry name" value="AMP_BINDING"/>
    <property type="match status" value="1"/>
</dbReference>
<dbReference type="SUPFAM" id="SSF56801">
    <property type="entry name" value="Acetyl-CoA synthetase-like"/>
    <property type="match status" value="1"/>
</dbReference>
<dbReference type="InterPro" id="IPR000873">
    <property type="entry name" value="AMP-dep_synth/lig_dom"/>
</dbReference>
<accession>A0AA40E3W6</accession>
<evidence type="ECO:0008006" key="6">
    <source>
        <dbReference type="Google" id="ProtNLM"/>
    </source>
</evidence>
<dbReference type="InterPro" id="IPR042099">
    <property type="entry name" value="ANL_N_sf"/>
</dbReference>
<dbReference type="EMBL" id="JAUKUA010000002">
    <property type="protein sequence ID" value="KAK0724102.1"/>
    <property type="molecule type" value="Genomic_DNA"/>
</dbReference>
<keyword evidence="5" id="KW-1185">Reference proteome</keyword>